<dbReference type="PROSITE" id="PS50943">
    <property type="entry name" value="HTH_CROC1"/>
    <property type="match status" value="1"/>
</dbReference>
<proteinExistence type="predicted"/>
<keyword evidence="7" id="KW-1185">Reference proteome</keyword>
<dbReference type="PANTHER" id="PTHR36924:SF1">
    <property type="entry name" value="ANTITOXIN HIGA-1"/>
    <property type="match status" value="1"/>
</dbReference>
<dbReference type="Gene3D" id="1.10.260.40">
    <property type="entry name" value="lambda repressor-like DNA-binding domains"/>
    <property type="match status" value="1"/>
</dbReference>
<dbReference type="Proteomes" id="UP000033352">
    <property type="component" value="Unassembled WGS sequence"/>
</dbReference>
<dbReference type="PATRIC" id="fig|1619248.3.peg.3332"/>
<dbReference type="GO" id="GO:0003677">
    <property type="term" value="F:DNA binding"/>
    <property type="evidence" value="ECO:0007669"/>
    <property type="project" value="UniProtKB-KW"/>
</dbReference>
<keyword evidence="1" id="KW-0238">DNA-binding</keyword>
<dbReference type="Proteomes" id="UP001185068">
    <property type="component" value="Unassembled WGS sequence"/>
</dbReference>
<evidence type="ECO:0000313" key="5">
    <source>
        <dbReference type="EMBL" id="MDR9945499.1"/>
    </source>
</evidence>
<dbReference type="OrthoDB" id="9793869at2"/>
<dbReference type="CDD" id="cd00093">
    <property type="entry name" value="HTH_XRE"/>
    <property type="match status" value="1"/>
</dbReference>
<dbReference type="EMBL" id="JALLIR010000001">
    <property type="protein sequence ID" value="MDR9945499.1"/>
    <property type="molecule type" value="Genomic_DNA"/>
</dbReference>
<protein>
    <submittedName>
        <fullName evidence="4">HigA family addiction module antidote protein</fullName>
    </submittedName>
    <submittedName>
        <fullName evidence="5">HigA family addiction module antitoxin</fullName>
    </submittedName>
    <submittedName>
        <fullName evidence="3">XRE family transcriptional regulator</fullName>
    </submittedName>
</protein>
<evidence type="ECO:0000313" key="7">
    <source>
        <dbReference type="Proteomes" id="UP000787201"/>
    </source>
</evidence>
<accession>A0A0F1ANY8</accession>
<evidence type="ECO:0000313" key="3">
    <source>
        <dbReference type="EMBL" id="KJN22769.1"/>
    </source>
</evidence>
<gene>
    <name evidence="4" type="ORF">KQV47_10185</name>
    <name evidence="5" type="ORF">MX989_05265</name>
    <name evidence="3" type="ORF">SS37_19150</name>
</gene>
<name>A0A0F1ANY8_9ENTR</name>
<dbReference type="PANTHER" id="PTHR36924">
    <property type="entry name" value="ANTITOXIN HIGA-1"/>
    <property type="match status" value="1"/>
</dbReference>
<evidence type="ECO:0000313" key="6">
    <source>
        <dbReference type="Proteomes" id="UP000033352"/>
    </source>
</evidence>
<evidence type="ECO:0000256" key="1">
    <source>
        <dbReference type="ARBA" id="ARBA00023125"/>
    </source>
</evidence>
<dbReference type="EMBL" id="JZYX01000045">
    <property type="protein sequence ID" value="KJN22769.1"/>
    <property type="molecule type" value="Genomic_DNA"/>
</dbReference>
<dbReference type="RefSeq" id="WP_045286350.1">
    <property type="nucleotide sequence ID" value="NZ_CABMND010000004.1"/>
</dbReference>
<organism evidence="3 6">
    <name type="scientific">Enterobacter sichuanensis</name>
    <dbReference type="NCBI Taxonomy" id="2071710"/>
    <lineage>
        <taxon>Bacteria</taxon>
        <taxon>Pseudomonadati</taxon>
        <taxon>Pseudomonadota</taxon>
        <taxon>Gammaproteobacteria</taxon>
        <taxon>Enterobacterales</taxon>
        <taxon>Enterobacteriaceae</taxon>
        <taxon>Enterobacter</taxon>
        <taxon>Enterobacter cloacae complex</taxon>
    </lineage>
</organism>
<evidence type="ECO:0000259" key="2">
    <source>
        <dbReference type="PROSITE" id="PS50943"/>
    </source>
</evidence>
<evidence type="ECO:0000313" key="4">
    <source>
        <dbReference type="EMBL" id="MBU5924556.1"/>
    </source>
</evidence>
<dbReference type="NCBIfam" id="TIGR02607">
    <property type="entry name" value="antidote_HigA"/>
    <property type="match status" value="1"/>
</dbReference>
<dbReference type="EMBL" id="JAHLTI010000006">
    <property type="protein sequence ID" value="MBU5924556.1"/>
    <property type="molecule type" value="Genomic_DNA"/>
</dbReference>
<feature type="domain" description="HTH cro/C1-type" evidence="2">
    <location>
        <begin position="25"/>
        <end position="72"/>
    </location>
</feature>
<dbReference type="InterPro" id="IPR010982">
    <property type="entry name" value="Lambda_DNA-bd_dom_sf"/>
</dbReference>
<reference evidence="5" key="3">
    <citation type="submission" date="2022-11" db="EMBL/GenBank/DDBJ databases">
        <title>blaNDM-1 and qnrB1 co-producing ST413 Enterobacter.</title>
        <authorList>
            <person name="Halder G."/>
            <person name="Chaudhuri B."/>
            <person name="Dutta S."/>
        </authorList>
    </citation>
    <scope>NUCLEOTIDE SEQUENCE</scope>
    <source>
        <strain evidence="5">PEER684</strain>
    </source>
</reference>
<comment type="caution">
    <text evidence="3">The sequence shown here is derived from an EMBL/GenBank/DDBJ whole genome shotgun (WGS) entry which is preliminary data.</text>
</comment>
<sequence length="115" mass="13056">MTLQQALRKPTTPGDVLQYEYLEPLNLKISDLAEMLNVHRNSISALVNNNRKLTADMAIKLAKAFDTTIEFWLNLQLNVDIWEAQSNSRTQEELSRIKTVAEVMAKRKSGQPDVA</sequence>
<dbReference type="SMART" id="SM00530">
    <property type="entry name" value="HTH_XRE"/>
    <property type="match status" value="1"/>
</dbReference>
<dbReference type="GeneID" id="72833313"/>
<dbReference type="InterPro" id="IPR001387">
    <property type="entry name" value="Cro/C1-type_HTH"/>
</dbReference>
<dbReference type="Pfam" id="PF01381">
    <property type="entry name" value="HTH_3"/>
    <property type="match status" value="1"/>
</dbReference>
<reference evidence="4 7" key="2">
    <citation type="submission" date="2021-06" db="EMBL/GenBank/DDBJ databases">
        <authorList>
            <person name="Stanton E."/>
        </authorList>
    </citation>
    <scope>NUCLEOTIDE SEQUENCE [LARGE SCALE GENOMIC DNA]</scope>
    <source>
        <strain evidence="4 7">2021EL-00146</strain>
    </source>
</reference>
<dbReference type="Proteomes" id="UP000787201">
    <property type="component" value="Unassembled WGS sequence"/>
</dbReference>
<dbReference type="SUPFAM" id="SSF47413">
    <property type="entry name" value="lambda repressor-like DNA-binding domains"/>
    <property type="match status" value="1"/>
</dbReference>
<dbReference type="InterPro" id="IPR013430">
    <property type="entry name" value="Toxin_antidote_HigA"/>
</dbReference>
<dbReference type="AlphaFoldDB" id="A0A0F1ANY8"/>
<reference evidence="3 6" key="1">
    <citation type="submission" date="2015-03" db="EMBL/GenBank/DDBJ databases">
        <authorList>
            <person name="McCorrison J."/>
            <person name="Sanka R."/>
            <person name="Adams M."/>
            <person name="Brinkac L."/>
            <person name="Nierman W."/>
            <person name="Sutton G."/>
            <person name="Nelson K."/>
            <person name="Kiedrowski L."/>
            <person name="Guerrero D."/>
            <person name="Bonomo R."/>
        </authorList>
    </citation>
    <scope>NUCLEOTIDE SEQUENCE [LARGE SCALE GENOMIC DNA]</scope>
    <source>
        <strain evidence="3 6">35699</strain>
    </source>
</reference>